<organism evidence="1">
    <name type="scientific">Anopheles funestus</name>
    <name type="common">African malaria mosquito</name>
    <dbReference type="NCBI Taxonomy" id="62324"/>
    <lineage>
        <taxon>Eukaryota</taxon>
        <taxon>Metazoa</taxon>
        <taxon>Ecdysozoa</taxon>
        <taxon>Arthropoda</taxon>
        <taxon>Hexapoda</taxon>
        <taxon>Insecta</taxon>
        <taxon>Pterygota</taxon>
        <taxon>Neoptera</taxon>
        <taxon>Endopterygota</taxon>
        <taxon>Diptera</taxon>
        <taxon>Nematocera</taxon>
        <taxon>Culicoidea</taxon>
        <taxon>Culicidae</taxon>
        <taxon>Anophelinae</taxon>
        <taxon>Anopheles</taxon>
    </lineage>
</organism>
<sequence length="250" mass="28687">IQEKVVNYIGRKDLADELSKHVVKYLIADKQIDIYSPLAELNHSSVIGEVIDANNVSMFGQLSTIPHPMALDSDDHARRLFELLTLKRAPDGIQMYLLDKHPTLVSMIHDNQSLFVYAKSAMENNQTKLFKIIFKLFCSKNNIPCVEEDNIVDEFADQNDAGLEIPFVYNCCNFYYEASEFNIERLLSEAIHKGNIQMVSYIIQKTNMVDMAEVVETTVHKILVNDQENKNYKYAICIPIFIQENREEGS</sequence>
<dbReference type="EnsemblMetazoa" id="AFUN015213-RA">
    <property type="protein sequence ID" value="AFUN015213-PA"/>
    <property type="gene ID" value="AFUN015213"/>
</dbReference>
<dbReference type="SUPFAM" id="SSF140860">
    <property type="entry name" value="Pseudo ankyrin repeat-like"/>
    <property type="match status" value="1"/>
</dbReference>
<dbReference type="VEuPathDB" id="VectorBase:AFUN015213"/>
<name>A0A182S495_ANOFN</name>
<proteinExistence type="predicted"/>
<protein>
    <submittedName>
        <fullName evidence="1">Uncharacterized protein</fullName>
    </submittedName>
</protein>
<dbReference type="VEuPathDB" id="VectorBase:AFUN2_011280"/>
<evidence type="ECO:0000313" key="1">
    <source>
        <dbReference type="EnsemblMetazoa" id="AFUN015213-PA"/>
    </source>
</evidence>
<dbReference type="AlphaFoldDB" id="A0A182S495"/>
<reference evidence="1" key="1">
    <citation type="submission" date="2020-05" db="UniProtKB">
        <authorList>
            <consortium name="EnsemblMetazoa"/>
        </authorList>
    </citation>
    <scope>IDENTIFICATION</scope>
    <source>
        <strain evidence="1">FUMOZ</strain>
    </source>
</reference>
<accession>A0A182S495</accession>